<protein>
    <submittedName>
        <fullName evidence="1">Uncharacterized protein</fullName>
    </submittedName>
</protein>
<keyword evidence="2" id="KW-1185">Reference proteome</keyword>
<sequence>MVGLLALSIWLNTWGLNNSLMEMYVSLSREVQMGLQALSAVLGVRALDHKLLSEEPGFVSYAYVAFASDDSGDYVVRIAKLRRQGISSNSYKVVQTSALKTKFSSVYNASMAMEKLGDNAVVSQSAPPPIQSAVFLLSDFKIQMTPGLQHVVDLWCDAQEIAPLRYAVINPRTETVEVAFRDASAYNSDIIQKMLRDSLYAALGDYSAGKEFTMTGRV</sequence>
<dbReference type="EMBL" id="MZ475896">
    <property type="protein sequence ID" value="QYW04868.1"/>
    <property type="molecule type" value="Genomic_DNA"/>
</dbReference>
<evidence type="ECO:0000313" key="1">
    <source>
        <dbReference type="EMBL" id="QYW04868.1"/>
    </source>
</evidence>
<proteinExistence type="predicted"/>
<dbReference type="Proteomes" id="UP000827609">
    <property type="component" value="Segment"/>
</dbReference>
<organism evidence="1 2">
    <name type="scientific">Erwinia phage pEa_SNUABM_7</name>
    <dbReference type="NCBI Taxonomy" id="2866695"/>
    <lineage>
        <taxon>Viruses</taxon>
        <taxon>Duplodnaviria</taxon>
        <taxon>Heunggongvirae</taxon>
        <taxon>Uroviricota</taxon>
        <taxon>Caudoviricetes</taxon>
        <taxon>Snuvirus</taxon>
        <taxon>Snuvirus SNUABM7</taxon>
    </lineage>
</organism>
<accession>A0AAE7WUJ1</accession>
<name>A0AAE7WUJ1_9CAUD</name>
<reference evidence="1" key="1">
    <citation type="submission" date="2021-06" db="EMBL/GenBank/DDBJ databases">
        <title>Complete genome sequence of Erwinia phage pEa_SNUABM_7.</title>
        <authorList>
            <person name="Kim S.G."/>
            <person name="Park S.C."/>
        </authorList>
    </citation>
    <scope>NUCLEOTIDE SEQUENCE</scope>
</reference>
<evidence type="ECO:0000313" key="2">
    <source>
        <dbReference type="Proteomes" id="UP000827609"/>
    </source>
</evidence>
<gene>
    <name evidence="1" type="ORF">pEaSNUABM7_00200</name>
</gene>